<evidence type="ECO:0000313" key="1">
    <source>
        <dbReference type="EMBL" id="PKI64661.1"/>
    </source>
</evidence>
<gene>
    <name evidence="1" type="ORF">CRG98_014950</name>
</gene>
<dbReference type="AlphaFoldDB" id="A0A2I0K7Y6"/>
<sequence length="99" mass="10706">MPSRGGESRVVAACGLSWRGGGGSGSGLRGFSRGAGSGCCRLSWRPDRCQLASKTTGTTAVVSSPPANLSEIDPFNRHYLHRHDLKKHFPRKRPMRLKS</sequence>
<dbReference type="EMBL" id="PGOL01000799">
    <property type="protein sequence ID" value="PKI64661.1"/>
    <property type="molecule type" value="Genomic_DNA"/>
</dbReference>
<proteinExistence type="predicted"/>
<evidence type="ECO:0000313" key="2">
    <source>
        <dbReference type="Proteomes" id="UP000233551"/>
    </source>
</evidence>
<accession>A0A2I0K7Y6</accession>
<dbReference type="Proteomes" id="UP000233551">
    <property type="component" value="Unassembled WGS sequence"/>
</dbReference>
<comment type="caution">
    <text evidence="1">The sequence shown here is derived from an EMBL/GenBank/DDBJ whole genome shotgun (WGS) entry which is preliminary data.</text>
</comment>
<name>A0A2I0K7Y6_PUNGR</name>
<organism evidence="1 2">
    <name type="scientific">Punica granatum</name>
    <name type="common">Pomegranate</name>
    <dbReference type="NCBI Taxonomy" id="22663"/>
    <lineage>
        <taxon>Eukaryota</taxon>
        <taxon>Viridiplantae</taxon>
        <taxon>Streptophyta</taxon>
        <taxon>Embryophyta</taxon>
        <taxon>Tracheophyta</taxon>
        <taxon>Spermatophyta</taxon>
        <taxon>Magnoliopsida</taxon>
        <taxon>eudicotyledons</taxon>
        <taxon>Gunneridae</taxon>
        <taxon>Pentapetalae</taxon>
        <taxon>rosids</taxon>
        <taxon>malvids</taxon>
        <taxon>Myrtales</taxon>
        <taxon>Lythraceae</taxon>
        <taxon>Punica</taxon>
    </lineage>
</organism>
<keyword evidence="2" id="KW-1185">Reference proteome</keyword>
<protein>
    <submittedName>
        <fullName evidence="1">Uncharacterized protein</fullName>
    </submittedName>
</protein>
<reference evidence="1 2" key="1">
    <citation type="submission" date="2017-11" db="EMBL/GenBank/DDBJ databases">
        <title>De-novo sequencing of pomegranate (Punica granatum L.) genome.</title>
        <authorList>
            <person name="Akparov Z."/>
            <person name="Amiraslanov A."/>
            <person name="Hajiyeva S."/>
            <person name="Abbasov M."/>
            <person name="Kaur K."/>
            <person name="Hamwieh A."/>
            <person name="Solovyev V."/>
            <person name="Salamov A."/>
            <person name="Braich B."/>
            <person name="Kosarev P."/>
            <person name="Mahmoud A."/>
            <person name="Hajiyev E."/>
            <person name="Babayeva S."/>
            <person name="Izzatullayeva V."/>
            <person name="Mammadov A."/>
            <person name="Mammadov A."/>
            <person name="Sharifova S."/>
            <person name="Ojaghi J."/>
            <person name="Eynullazada K."/>
            <person name="Bayramov B."/>
            <person name="Abdulazimova A."/>
            <person name="Shahmuradov I."/>
        </authorList>
    </citation>
    <scope>NUCLEOTIDE SEQUENCE [LARGE SCALE GENOMIC DNA]</scope>
    <source>
        <strain evidence="2">cv. AG2017</strain>
        <tissue evidence="1">Leaf</tissue>
    </source>
</reference>